<dbReference type="RefSeq" id="WP_224195574.1">
    <property type="nucleotide sequence ID" value="NZ_JAIRAU010000044.1"/>
</dbReference>
<proteinExistence type="predicted"/>
<feature type="modified residue" description="4-aspartylphosphate" evidence="2">
    <location>
        <position position="140"/>
    </location>
</feature>
<dbReference type="InterPro" id="IPR009061">
    <property type="entry name" value="DNA-bd_dom_put_sf"/>
</dbReference>
<dbReference type="InterPro" id="IPR036388">
    <property type="entry name" value="WH-like_DNA-bd_sf"/>
</dbReference>
<dbReference type="SMART" id="SM00448">
    <property type="entry name" value="REC"/>
    <property type="match status" value="1"/>
</dbReference>
<evidence type="ECO:0000259" key="3">
    <source>
        <dbReference type="PROSITE" id="PS50110"/>
    </source>
</evidence>
<accession>A0ABS7U059</accession>
<evidence type="ECO:0000313" key="4">
    <source>
        <dbReference type="EMBL" id="MBZ5713840.1"/>
    </source>
</evidence>
<keyword evidence="1 2" id="KW-0597">Phosphoprotein</keyword>
<dbReference type="PANTHER" id="PTHR44591:SF3">
    <property type="entry name" value="RESPONSE REGULATORY DOMAIN-CONTAINING PROTEIN"/>
    <property type="match status" value="1"/>
</dbReference>
<dbReference type="PROSITE" id="PS50110">
    <property type="entry name" value="RESPONSE_REGULATORY"/>
    <property type="match status" value="1"/>
</dbReference>
<dbReference type="PANTHER" id="PTHR44591">
    <property type="entry name" value="STRESS RESPONSE REGULATOR PROTEIN 1"/>
    <property type="match status" value="1"/>
</dbReference>
<dbReference type="InterPro" id="IPR001789">
    <property type="entry name" value="Sig_transdc_resp-reg_receiver"/>
</dbReference>
<sequence length="203" mass="22705">MASPPRPPRDDDPRSEPWVSIDEVAAHLGVRKDSIYRWIERRGLPAQKIGKLWKLKLSEVDRWMLAEGQRRSETPAPQNPATLAPRDFVLVVDDDEMVRESLRDFLVDEGYGVLAAADGVEAFELLAAPATPLPAVIVLDLKMPRMGGREFREAQAKIPRLAPIPVLLVTAERRVDTGSPAVLRKPIDLGALRDAIRKLLDRR</sequence>
<dbReference type="EMBL" id="JAIRAU010000044">
    <property type="protein sequence ID" value="MBZ5713840.1"/>
    <property type="molecule type" value="Genomic_DNA"/>
</dbReference>
<comment type="caution">
    <text evidence="4">The sequence shown here is derived from an EMBL/GenBank/DDBJ whole genome shotgun (WGS) entry which is preliminary data.</text>
</comment>
<dbReference type="SUPFAM" id="SSF52172">
    <property type="entry name" value="CheY-like"/>
    <property type="match status" value="1"/>
</dbReference>
<dbReference type="Gene3D" id="1.10.10.10">
    <property type="entry name" value="Winged helix-like DNA-binding domain superfamily/Winged helix DNA-binding domain"/>
    <property type="match status" value="1"/>
</dbReference>
<gene>
    <name evidence="4" type="ORF">K7C98_31810</name>
</gene>
<dbReference type="Pfam" id="PF00072">
    <property type="entry name" value="Response_reg"/>
    <property type="match status" value="1"/>
</dbReference>
<name>A0ABS7U059_9BACT</name>
<dbReference type="InterPro" id="IPR011006">
    <property type="entry name" value="CheY-like_superfamily"/>
</dbReference>
<dbReference type="Proteomes" id="UP001139031">
    <property type="component" value="Unassembled WGS sequence"/>
</dbReference>
<evidence type="ECO:0000256" key="1">
    <source>
        <dbReference type="ARBA" id="ARBA00022553"/>
    </source>
</evidence>
<evidence type="ECO:0000313" key="5">
    <source>
        <dbReference type="Proteomes" id="UP001139031"/>
    </source>
</evidence>
<protein>
    <submittedName>
        <fullName evidence="4">Response regulator</fullName>
    </submittedName>
</protein>
<dbReference type="Gene3D" id="3.40.50.2300">
    <property type="match status" value="1"/>
</dbReference>
<dbReference type="InterPro" id="IPR050595">
    <property type="entry name" value="Bact_response_regulator"/>
</dbReference>
<evidence type="ECO:0000256" key="2">
    <source>
        <dbReference type="PROSITE-ProRule" id="PRU00169"/>
    </source>
</evidence>
<dbReference type="NCBIfam" id="TIGR01764">
    <property type="entry name" value="excise"/>
    <property type="match status" value="1"/>
</dbReference>
<feature type="domain" description="Response regulatory" evidence="3">
    <location>
        <begin position="88"/>
        <end position="200"/>
    </location>
</feature>
<dbReference type="InterPro" id="IPR041657">
    <property type="entry name" value="HTH_17"/>
</dbReference>
<reference evidence="4" key="1">
    <citation type="submission" date="2021-08" db="EMBL/GenBank/DDBJ databases">
        <authorList>
            <person name="Stevens D.C."/>
        </authorList>
    </citation>
    <scope>NUCLEOTIDE SEQUENCE</scope>
    <source>
        <strain evidence="4">DSM 53165</strain>
    </source>
</reference>
<keyword evidence="5" id="KW-1185">Reference proteome</keyword>
<dbReference type="Pfam" id="PF12728">
    <property type="entry name" value="HTH_17"/>
    <property type="match status" value="1"/>
</dbReference>
<dbReference type="SUPFAM" id="SSF46955">
    <property type="entry name" value="Putative DNA-binding domain"/>
    <property type="match status" value="1"/>
</dbReference>
<dbReference type="InterPro" id="IPR010093">
    <property type="entry name" value="SinI_DNA-bd"/>
</dbReference>
<organism evidence="4 5">
    <name type="scientific">Nannocystis pusilla</name>
    <dbReference type="NCBI Taxonomy" id="889268"/>
    <lineage>
        <taxon>Bacteria</taxon>
        <taxon>Pseudomonadati</taxon>
        <taxon>Myxococcota</taxon>
        <taxon>Polyangia</taxon>
        <taxon>Nannocystales</taxon>
        <taxon>Nannocystaceae</taxon>
        <taxon>Nannocystis</taxon>
    </lineage>
</organism>